<dbReference type="InterPro" id="IPR027417">
    <property type="entry name" value="P-loop_NTPase"/>
</dbReference>
<dbReference type="EMBL" id="LAZR01008597">
    <property type="protein sequence ID" value="KKM77747.1"/>
    <property type="molecule type" value="Genomic_DNA"/>
</dbReference>
<feature type="non-terminal residue" evidence="1">
    <location>
        <position position="71"/>
    </location>
</feature>
<reference evidence="1" key="1">
    <citation type="journal article" date="2015" name="Nature">
        <title>Complex archaea that bridge the gap between prokaryotes and eukaryotes.</title>
        <authorList>
            <person name="Spang A."/>
            <person name="Saw J.H."/>
            <person name="Jorgensen S.L."/>
            <person name="Zaremba-Niedzwiedzka K."/>
            <person name="Martijn J."/>
            <person name="Lind A.E."/>
            <person name="van Eijk R."/>
            <person name="Schleper C."/>
            <person name="Guy L."/>
            <person name="Ettema T.J."/>
        </authorList>
    </citation>
    <scope>NUCLEOTIDE SEQUENCE</scope>
</reference>
<evidence type="ECO:0008006" key="2">
    <source>
        <dbReference type="Google" id="ProtNLM"/>
    </source>
</evidence>
<organism evidence="1">
    <name type="scientific">marine sediment metagenome</name>
    <dbReference type="NCBI Taxonomy" id="412755"/>
    <lineage>
        <taxon>unclassified sequences</taxon>
        <taxon>metagenomes</taxon>
        <taxon>ecological metagenomes</taxon>
    </lineage>
</organism>
<proteinExistence type="predicted"/>
<name>A0A0F9N8G4_9ZZZZ</name>
<protein>
    <recommendedName>
        <fullName evidence="2">Terminase</fullName>
    </recommendedName>
</protein>
<accession>A0A0F9N8G4</accession>
<comment type="caution">
    <text evidence="1">The sequence shown here is derived from an EMBL/GenBank/DDBJ whole genome shotgun (WGS) entry which is preliminary data.</text>
</comment>
<dbReference type="AlphaFoldDB" id="A0A0F9N8G4"/>
<gene>
    <name evidence="1" type="ORF">LCGC14_1367030</name>
</gene>
<evidence type="ECO:0000313" key="1">
    <source>
        <dbReference type="EMBL" id="KKM77747.1"/>
    </source>
</evidence>
<dbReference type="Gene3D" id="3.40.50.300">
    <property type="entry name" value="P-loop containing nucleotide triphosphate hydrolases"/>
    <property type="match status" value="1"/>
</dbReference>
<sequence length="71" mass="7942">MAEIQFNLHPAQAEIHVHPGRFKIVAAGRRFGKTVFSVIRCFEEALATENGRGVKLDSSSEVIYIGIDREQ</sequence>